<name>A0AAX3XHK4_9PAST</name>
<dbReference type="AlphaFoldDB" id="A0AAX3XHK4"/>
<proteinExistence type="predicted"/>
<gene>
    <name evidence="1" type="ORF">QP018_06870</name>
</gene>
<accession>A0AAX3XHK4</accession>
<dbReference type="RefSeq" id="WP_230589430.1">
    <property type="nucleotide sequence ID" value="NZ_JARTCP010000003.1"/>
</dbReference>
<dbReference type="Proteomes" id="UP001226750">
    <property type="component" value="Chromosome"/>
</dbReference>
<dbReference type="EMBL" id="CP126975">
    <property type="protein sequence ID" value="WIM80961.1"/>
    <property type="molecule type" value="Genomic_DNA"/>
</dbReference>
<evidence type="ECO:0000313" key="2">
    <source>
        <dbReference type="Proteomes" id="UP001226750"/>
    </source>
</evidence>
<evidence type="ECO:0008006" key="3">
    <source>
        <dbReference type="Google" id="ProtNLM"/>
    </source>
</evidence>
<evidence type="ECO:0000313" key="1">
    <source>
        <dbReference type="EMBL" id="WIM80961.1"/>
    </source>
</evidence>
<keyword evidence="2" id="KW-1185">Reference proteome</keyword>
<reference evidence="1 2" key="1">
    <citation type="submission" date="2023-06" db="EMBL/GenBank/DDBJ databases">
        <title>Complete Genome Sequence of Gallibacterium anatis Strain BJF12, Isolated from a chicken with diarrhea.</title>
        <authorList>
            <person name="Guo F."/>
            <person name="Bu W."/>
            <person name="Xu F."/>
            <person name="Wen T."/>
        </authorList>
    </citation>
    <scope>NUCLEOTIDE SEQUENCE [LARGE SCALE GENOMIC DNA]</scope>
    <source>
        <strain evidence="1 2">BJF12</strain>
    </source>
</reference>
<protein>
    <recommendedName>
        <fullName evidence="3">Transposase</fullName>
    </recommendedName>
</protein>
<sequence>MKKHGKLNNFQRYFCRQCHKTFTFKINEIQ</sequence>
<organism evidence="1 2">
    <name type="scientific">Gallibacterium anatis</name>
    <dbReference type="NCBI Taxonomy" id="750"/>
    <lineage>
        <taxon>Bacteria</taxon>
        <taxon>Pseudomonadati</taxon>
        <taxon>Pseudomonadota</taxon>
        <taxon>Gammaproteobacteria</taxon>
        <taxon>Pasteurellales</taxon>
        <taxon>Pasteurellaceae</taxon>
        <taxon>Gallibacterium</taxon>
    </lineage>
</organism>